<dbReference type="GO" id="GO:0004674">
    <property type="term" value="F:protein serine/threonine kinase activity"/>
    <property type="evidence" value="ECO:0007669"/>
    <property type="project" value="TreeGrafter"/>
</dbReference>
<comment type="caution">
    <text evidence="6">The sequence shown here is derived from an EMBL/GenBank/DDBJ whole genome shotgun (WGS) entry which is preliminary data.</text>
</comment>
<accession>A0A9N8VTJ4</accession>
<dbReference type="PROSITE" id="PS00109">
    <property type="entry name" value="PROTEIN_KINASE_TYR"/>
    <property type="match status" value="1"/>
</dbReference>
<gene>
    <name evidence="6" type="ORF">DEBURN_LOCUS2924</name>
</gene>
<dbReference type="SUPFAM" id="SSF56112">
    <property type="entry name" value="Protein kinase-like (PK-like)"/>
    <property type="match status" value="1"/>
</dbReference>
<evidence type="ECO:0000313" key="6">
    <source>
        <dbReference type="EMBL" id="CAG8466072.1"/>
    </source>
</evidence>
<feature type="domain" description="Protein kinase" evidence="5">
    <location>
        <begin position="90"/>
        <end position="377"/>
    </location>
</feature>
<dbReference type="PANTHER" id="PTHR44329">
    <property type="entry name" value="SERINE/THREONINE-PROTEIN KINASE TNNI3K-RELATED"/>
    <property type="match status" value="1"/>
</dbReference>
<dbReference type="AlphaFoldDB" id="A0A9N8VTJ4"/>
<dbReference type="InterPro" id="IPR051681">
    <property type="entry name" value="Ser/Thr_Kinases-Pseudokinases"/>
</dbReference>
<keyword evidence="7" id="KW-1185">Reference proteome</keyword>
<evidence type="ECO:0000256" key="2">
    <source>
        <dbReference type="ARBA" id="ARBA00022741"/>
    </source>
</evidence>
<evidence type="ECO:0000256" key="1">
    <source>
        <dbReference type="ARBA" id="ARBA00022679"/>
    </source>
</evidence>
<dbReference type="OrthoDB" id="2314769at2759"/>
<dbReference type="PROSITE" id="PS50011">
    <property type="entry name" value="PROTEIN_KINASE_DOM"/>
    <property type="match status" value="1"/>
</dbReference>
<dbReference type="InterPro" id="IPR008266">
    <property type="entry name" value="Tyr_kinase_AS"/>
</dbReference>
<evidence type="ECO:0000256" key="3">
    <source>
        <dbReference type="ARBA" id="ARBA00022777"/>
    </source>
</evidence>
<dbReference type="Gene3D" id="1.10.510.10">
    <property type="entry name" value="Transferase(Phosphotransferase) domain 1"/>
    <property type="match status" value="1"/>
</dbReference>
<dbReference type="Proteomes" id="UP000789706">
    <property type="component" value="Unassembled WGS sequence"/>
</dbReference>
<sequence length="418" mass="48768">MSKIKDAKDKLHSLSVNFVNDRGESIESLSTTLSGSLSLAGRISEVVSIPLVGLVCSTISDIINICETTKQNKKICSSIIDRTIVTRLCVEKLQRIKATEINPSELIKPNVGRKTDRRGGNGITKRFIIKKEDKEYTKKRFQAELAILGKLKDSTNILRFYGLSKLEGHRVMVFEWTEWGNLQEVYSNSKVDWNNKIHIALDICRDLVFLHMANILHHDVRCRNIMMTPRLEPKIANFKYSRENDQMTTGYEKTVKVLHWMAPEKIKSTNEKPVKYTYECEIFSFGMLLWEMTFQKIPYKDLNIEEVKKTVLSGKRETFRFEKGSLELEKLQKKLKKIIENAWHDEPISRNSTKFFFTYNAKDYKTAWEIFECHANLAKYWKSYYYDHGYHVNRYLVTVANLYKELADDGLADASFRY</sequence>
<evidence type="ECO:0000256" key="4">
    <source>
        <dbReference type="ARBA" id="ARBA00022840"/>
    </source>
</evidence>
<dbReference type="PANTHER" id="PTHR44329:SF288">
    <property type="entry name" value="MITOGEN-ACTIVATED PROTEIN KINASE KINASE KINASE 20"/>
    <property type="match status" value="1"/>
</dbReference>
<reference evidence="6" key="1">
    <citation type="submission" date="2021-06" db="EMBL/GenBank/DDBJ databases">
        <authorList>
            <person name="Kallberg Y."/>
            <person name="Tangrot J."/>
            <person name="Rosling A."/>
        </authorList>
    </citation>
    <scope>NUCLEOTIDE SEQUENCE</scope>
    <source>
        <strain evidence="6">AZ414A</strain>
    </source>
</reference>
<protein>
    <submittedName>
        <fullName evidence="6">3312_t:CDS:1</fullName>
    </submittedName>
</protein>
<evidence type="ECO:0000259" key="5">
    <source>
        <dbReference type="PROSITE" id="PS50011"/>
    </source>
</evidence>
<dbReference type="GO" id="GO:0005524">
    <property type="term" value="F:ATP binding"/>
    <property type="evidence" value="ECO:0007669"/>
    <property type="project" value="UniProtKB-KW"/>
</dbReference>
<organism evidence="6 7">
    <name type="scientific">Diversispora eburnea</name>
    <dbReference type="NCBI Taxonomy" id="1213867"/>
    <lineage>
        <taxon>Eukaryota</taxon>
        <taxon>Fungi</taxon>
        <taxon>Fungi incertae sedis</taxon>
        <taxon>Mucoromycota</taxon>
        <taxon>Glomeromycotina</taxon>
        <taxon>Glomeromycetes</taxon>
        <taxon>Diversisporales</taxon>
        <taxon>Diversisporaceae</taxon>
        <taxon>Diversispora</taxon>
    </lineage>
</organism>
<evidence type="ECO:0000313" key="7">
    <source>
        <dbReference type="Proteomes" id="UP000789706"/>
    </source>
</evidence>
<dbReference type="Pfam" id="PF07714">
    <property type="entry name" value="PK_Tyr_Ser-Thr"/>
    <property type="match status" value="1"/>
</dbReference>
<keyword evidence="4" id="KW-0067">ATP-binding</keyword>
<proteinExistence type="predicted"/>
<keyword evidence="3" id="KW-0418">Kinase</keyword>
<keyword evidence="2" id="KW-0547">Nucleotide-binding</keyword>
<dbReference type="InterPro" id="IPR001245">
    <property type="entry name" value="Ser-Thr/Tyr_kinase_cat_dom"/>
</dbReference>
<dbReference type="InterPro" id="IPR011009">
    <property type="entry name" value="Kinase-like_dom_sf"/>
</dbReference>
<name>A0A9N8VTJ4_9GLOM</name>
<dbReference type="InterPro" id="IPR000719">
    <property type="entry name" value="Prot_kinase_dom"/>
</dbReference>
<dbReference type="EMBL" id="CAJVPK010000171">
    <property type="protein sequence ID" value="CAG8466072.1"/>
    <property type="molecule type" value="Genomic_DNA"/>
</dbReference>
<keyword evidence="1" id="KW-0808">Transferase</keyword>